<name>A0A8H3XEC4_GIGMA</name>
<dbReference type="InterPro" id="IPR029016">
    <property type="entry name" value="GAF-like_dom_sf"/>
</dbReference>
<dbReference type="EMBL" id="WTPW01001262">
    <property type="protein sequence ID" value="KAF0445792.1"/>
    <property type="molecule type" value="Genomic_DNA"/>
</dbReference>
<proteinExistence type="predicted"/>
<dbReference type="Proteomes" id="UP000439903">
    <property type="component" value="Unassembled WGS sequence"/>
</dbReference>
<keyword evidence="1" id="KW-0418">Kinase</keyword>
<keyword evidence="2" id="KW-1185">Reference proteome</keyword>
<comment type="caution">
    <text evidence="1">The sequence shown here is derived from an EMBL/GenBank/DDBJ whole genome shotgun (WGS) entry which is preliminary data.</text>
</comment>
<reference evidence="1 2" key="1">
    <citation type="journal article" date="2019" name="Environ. Microbiol.">
        <title>At the nexus of three kingdoms: the genome of the mycorrhizal fungus Gigaspora margarita provides insights into plant, endobacterial and fungal interactions.</title>
        <authorList>
            <person name="Venice F."/>
            <person name="Ghignone S."/>
            <person name="Salvioli di Fossalunga A."/>
            <person name="Amselem J."/>
            <person name="Novero M."/>
            <person name="Xianan X."/>
            <person name="Sedzielewska Toro K."/>
            <person name="Morin E."/>
            <person name="Lipzen A."/>
            <person name="Grigoriev I.V."/>
            <person name="Henrissat B."/>
            <person name="Martin F.M."/>
            <person name="Bonfante P."/>
        </authorList>
    </citation>
    <scope>NUCLEOTIDE SEQUENCE [LARGE SCALE GENOMIC DNA]</scope>
    <source>
        <strain evidence="1 2">BEG34</strain>
    </source>
</reference>
<sequence length="213" mass="24306">MINSYSQSTYSQPFLNNNSGIEISLNTYCAITCKNVSMLSIGIRMNDGYWGWIKLHRPLNSIWLDPEIELLQQISNQISLAIFYKTLIEENIEKDIQIKAETIANKTKAQILANTSHVDKIVIYVSIKSKKGINNKDSNIYSQTIKKDCLLIELHNTGNRYQDRIEHGLSICKHLVTINGGEFKTKSQLGKGSKFWFTWNIDLLPSNTIFSSQ</sequence>
<gene>
    <name evidence="1" type="ORF">F8M41_003051</name>
</gene>
<evidence type="ECO:0000313" key="2">
    <source>
        <dbReference type="Proteomes" id="UP000439903"/>
    </source>
</evidence>
<dbReference type="OrthoDB" id="60033at2759"/>
<protein>
    <submittedName>
        <fullName evidence="1">Protein-histidine kinase</fullName>
    </submittedName>
</protein>
<dbReference type="Gene3D" id="3.30.450.40">
    <property type="match status" value="1"/>
</dbReference>
<dbReference type="GO" id="GO:0016301">
    <property type="term" value="F:kinase activity"/>
    <property type="evidence" value="ECO:0007669"/>
    <property type="project" value="UniProtKB-KW"/>
</dbReference>
<evidence type="ECO:0000313" key="1">
    <source>
        <dbReference type="EMBL" id="KAF0445792.1"/>
    </source>
</evidence>
<dbReference type="SUPFAM" id="SSF55781">
    <property type="entry name" value="GAF domain-like"/>
    <property type="match status" value="1"/>
</dbReference>
<organism evidence="1 2">
    <name type="scientific">Gigaspora margarita</name>
    <dbReference type="NCBI Taxonomy" id="4874"/>
    <lineage>
        <taxon>Eukaryota</taxon>
        <taxon>Fungi</taxon>
        <taxon>Fungi incertae sedis</taxon>
        <taxon>Mucoromycota</taxon>
        <taxon>Glomeromycotina</taxon>
        <taxon>Glomeromycetes</taxon>
        <taxon>Diversisporales</taxon>
        <taxon>Gigasporaceae</taxon>
        <taxon>Gigaspora</taxon>
    </lineage>
</organism>
<dbReference type="SUPFAM" id="SSF55874">
    <property type="entry name" value="ATPase domain of HSP90 chaperone/DNA topoisomerase II/histidine kinase"/>
    <property type="match status" value="1"/>
</dbReference>
<accession>A0A8H3XEC4</accession>
<keyword evidence="1" id="KW-0808">Transferase</keyword>
<dbReference type="InterPro" id="IPR036890">
    <property type="entry name" value="HATPase_C_sf"/>
</dbReference>
<dbReference type="AlphaFoldDB" id="A0A8H3XEC4"/>